<evidence type="ECO:0000313" key="2">
    <source>
        <dbReference type="Proteomes" id="UP001279734"/>
    </source>
</evidence>
<organism evidence="1 2">
    <name type="scientific">Nepenthes gracilis</name>
    <name type="common">Slender pitcher plant</name>
    <dbReference type="NCBI Taxonomy" id="150966"/>
    <lineage>
        <taxon>Eukaryota</taxon>
        <taxon>Viridiplantae</taxon>
        <taxon>Streptophyta</taxon>
        <taxon>Embryophyta</taxon>
        <taxon>Tracheophyta</taxon>
        <taxon>Spermatophyta</taxon>
        <taxon>Magnoliopsida</taxon>
        <taxon>eudicotyledons</taxon>
        <taxon>Gunneridae</taxon>
        <taxon>Pentapetalae</taxon>
        <taxon>Caryophyllales</taxon>
        <taxon>Nepenthaceae</taxon>
        <taxon>Nepenthes</taxon>
    </lineage>
</organism>
<name>A0AAD3T237_NEPGR</name>
<sequence length="110" mass="11747">MAGPASVFSSTTNIMLAIYEKKQSHSISTAGFAATSLSTTPNTGLGISKMISRPSNKFFLISRNRPPTRSRAALLSDQVLEGHLSSGGVIPNLSRQGPYQHPSIHVVRLV</sequence>
<protein>
    <submittedName>
        <fullName evidence="1">Uncharacterized protein</fullName>
    </submittedName>
</protein>
<comment type="caution">
    <text evidence="1">The sequence shown here is derived from an EMBL/GenBank/DDBJ whole genome shotgun (WGS) entry which is preliminary data.</text>
</comment>
<dbReference type="AlphaFoldDB" id="A0AAD3T237"/>
<proteinExistence type="predicted"/>
<reference evidence="1" key="1">
    <citation type="submission" date="2023-05" db="EMBL/GenBank/DDBJ databases">
        <title>Nepenthes gracilis genome sequencing.</title>
        <authorList>
            <person name="Fukushima K."/>
        </authorList>
    </citation>
    <scope>NUCLEOTIDE SEQUENCE</scope>
    <source>
        <strain evidence="1">SING2019-196</strain>
    </source>
</reference>
<evidence type="ECO:0000313" key="1">
    <source>
        <dbReference type="EMBL" id="GMH20316.1"/>
    </source>
</evidence>
<dbReference type="EMBL" id="BSYO01000021">
    <property type="protein sequence ID" value="GMH20316.1"/>
    <property type="molecule type" value="Genomic_DNA"/>
</dbReference>
<keyword evidence="2" id="KW-1185">Reference proteome</keyword>
<dbReference type="Proteomes" id="UP001279734">
    <property type="component" value="Unassembled WGS sequence"/>
</dbReference>
<accession>A0AAD3T237</accession>
<gene>
    <name evidence="1" type="ORF">Nepgr_022157</name>
</gene>